<dbReference type="InterPro" id="IPR027020">
    <property type="entry name" value="YnjB"/>
</dbReference>
<evidence type="ECO:0000313" key="3">
    <source>
        <dbReference type="Proteomes" id="UP000218327"/>
    </source>
</evidence>
<dbReference type="PANTHER" id="PTHR42779:SF1">
    <property type="entry name" value="PROTEIN YNJB"/>
    <property type="match status" value="1"/>
</dbReference>
<protein>
    <submittedName>
        <fullName evidence="2">ABC transporter substrate-binding protein</fullName>
    </submittedName>
</protein>
<proteinExistence type="predicted"/>
<dbReference type="Proteomes" id="UP000218327">
    <property type="component" value="Unassembled WGS sequence"/>
</dbReference>
<dbReference type="EMBL" id="NVVJ01000038">
    <property type="protein sequence ID" value="PCJ23520.1"/>
    <property type="molecule type" value="Genomic_DNA"/>
</dbReference>
<dbReference type="Pfam" id="PF13416">
    <property type="entry name" value="SBP_bac_8"/>
    <property type="match status" value="1"/>
</dbReference>
<dbReference type="PIRSF" id="PIRSF029172">
    <property type="entry name" value="UCP029172_ABC_sbc_YnjB"/>
    <property type="match status" value="1"/>
</dbReference>
<name>A0A2A5AWK7_9GAMM</name>
<sequence>MACVCLFISGLCLSNTSGAIEPDLSNWQTLEKQASGQTVYFNAWGGETRINRYLVWASKRVKTLYNIDLRHVKITDTAQAVSRIIAEKQAGNSERGAIDLLWINGENFSALKQNALLYGPWAEVQPNFSLVDADRFPEMREDFTIATEGFESPWTRSQLVFYYDSDVVTNAPGSIKELLQWAQDHPSEFTYPRPPSFLGSTFLKQALLELAQSSEPLYRHVEESDFALVTAPLWKYLDALHPHLLRSGRYFPLGSADLRRFMGDGETSLAFSFNPNEASLGILNGELPESVRSYVLDGGTLDNVSFLAIPFNAQHKAAAIVVSNFLLSAEAQARGSNQEYMGSTSVLSMQKLSSEFQQLFLGTAKNLAAASAEDLDRKILEPHPSWTTALERAWIQRYGAR</sequence>
<dbReference type="InterPro" id="IPR006059">
    <property type="entry name" value="SBP"/>
</dbReference>
<dbReference type="Gene3D" id="3.40.190.10">
    <property type="entry name" value="Periplasmic binding protein-like II"/>
    <property type="match status" value="2"/>
</dbReference>
<reference evidence="3" key="1">
    <citation type="submission" date="2017-08" db="EMBL/GenBank/DDBJ databases">
        <title>A dynamic microbial community with high functional redundancy inhabits the cold, oxic subseafloor aquifer.</title>
        <authorList>
            <person name="Tully B.J."/>
            <person name="Wheat C.G."/>
            <person name="Glazer B.T."/>
            <person name="Huber J.A."/>
        </authorList>
    </citation>
    <scope>NUCLEOTIDE SEQUENCE [LARGE SCALE GENOMIC DNA]</scope>
</reference>
<organism evidence="2 3">
    <name type="scientific">SAR86 cluster bacterium</name>
    <dbReference type="NCBI Taxonomy" id="2030880"/>
    <lineage>
        <taxon>Bacteria</taxon>
        <taxon>Pseudomonadati</taxon>
        <taxon>Pseudomonadota</taxon>
        <taxon>Gammaproteobacteria</taxon>
        <taxon>SAR86 cluster</taxon>
    </lineage>
</organism>
<dbReference type="SUPFAM" id="SSF53850">
    <property type="entry name" value="Periplasmic binding protein-like II"/>
    <property type="match status" value="1"/>
</dbReference>
<feature type="chain" id="PRO_5012020319" evidence="1">
    <location>
        <begin position="20"/>
        <end position="401"/>
    </location>
</feature>
<comment type="caution">
    <text evidence="2">The sequence shown here is derived from an EMBL/GenBank/DDBJ whole genome shotgun (WGS) entry which is preliminary data.</text>
</comment>
<accession>A0A2A5AWK7</accession>
<dbReference type="PANTHER" id="PTHR42779">
    <property type="entry name" value="PROTEIN YNJB"/>
    <property type="match status" value="1"/>
</dbReference>
<dbReference type="NCBIfam" id="NF008633">
    <property type="entry name" value="PRK11622.1"/>
    <property type="match status" value="1"/>
</dbReference>
<dbReference type="AlphaFoldDB" id="A0A2A5AWK7"/>
<keyword evidence="1" id="KW-0732">Signal</keyword>
<evidence type="ECO:0000256" key="1">
    <source>
        <dbReference type="SAM" id="SignalP"/>
    </source>
</evidence>
<feature type="signal peptide" evidence="1">
    <location>
        <begin position="1"/>
        <end position="19"/>
    </location>
</feature>
<evidence type="ECO:0000313" key="2">
    <source>
        <dbReference type="EMBL" id="PCJ23520.1"/>
    </source>
</evidence>
<gene>
    <name evidence="2" type="ORF">COA96_11690</name>
</gene>